<evidence type="ECO:0000313" key="4">
    <source>
        <dbReference type="EMBL" id="MEC0238582.1"/>
    </source>
</evidence>
<dbReference type="GO" id="GO:0016787">
    <property type="term" value="F:hydrolase activity"/>
    <property type="evidence" value="ECO:0007669"/>
    <property type="project" value="UniProtKB-KW"/>
</dbReference>
<dbReference type="Gene3D" id="3.90.79.10">
    <property type="entry name" value="Nucleoside Triphosphate Pyrophosphohydrolase"/>
    <property type="match status" value="1"/>
</dbReference>
<evidence type="ECO:0000256" key="1">
    <source>
        <dbReference type="ARBA" id="ARBA00001946"/>
    </source>
</evidence>
<keyword evidence="2 4" id="KW-0378">Hydrolase</keyword>
<reference evidence="4 5" key="1">
    <citation type="submission" date="2023-03" db="EMBL/GenBank/DDBJ databases">
        <title>Bacillus Genome Sequencing.</title>
        <authorList>
            <person name="Dunlap C."/>
        </authorList>
    </citation>
    <scope>NUCLEOTIDE SEQUENCE [LARGE SCALE GENOMIC DNA]</scope>
    <source>
        <strain evidence="4 5">BD-525</strain>
    </source>
</reference>
<dbReference type="InterPro" id="IPR059176">
    <property type="entry name" value="UDP-X_N"/>
</dbReference>
<organism evidence="4 5">
    <name type="scientific">Paenibacillus dokdonensis</name>
    <dbReference type="NCBI Taxonomy" id="2567944"/>
    <lineage>
        <taxon>Bacteria</taxon>
        <taxon>Bacillati</taxon>
        <taxon>Bacillota</taxon>
        <taxon>Bacilli</taxon>
        <taxon>Bacillales</taxon>
        <taxon>Paenibacillaceae</taxon>
        <taxon>Paenibacillus</taxon>
    </lineage>
</organism>
<evidence type="ECO:0000259" key="3">
    <source>
        <dbReference type="PROSITE" id="PS51462"/>
    </source>
</evidence>
<evidence type="ECO:0000313" key="5">
    <source>
        <dbReference type="Proteomes" id="UP001344632"/>
    </source>
</evidence>
<keyword evidence="5" id="KW-1185">Reference proteome</keyword>
<evidence type="ECO:0000256" key="2">
    <source>
        <dbReference type="ARBA" id="ARBA00022801"/>
    </source>
</evidence>
<sequence>MHTMEATLKWLDWAKQIQGIAQTGLAYTKDVYDKERYEQLRALSLEIMGQYTDVESSKLLDLFAGEYGYATPKVDIRGVVIQDDRILLVREKEEGEWSLPGGWADLLLSPSEIAVKEVREESGYEVKTLRLLAVLDNHKHNPPAPYHAYKLFIHCEITGGKAQEGVETSGVAFFGKNELPRLSQSRNTEEQIKLMFDLLKNPQRIPVFD</sequence>
<dbReference type="PANTHER" id="PTHR43046:SF16">
    <property type="entry name" value="ADP-RIBOSE PYROPHOSPHATASE YJHB-RELATED"/>
    <property type="match status" value="1"/>
</dbReference>
<feature type="domain" description="Nudix hydrolase" evidence="3">
    <location>
        <begin position="71"/>
        <end position="196"/>
    </location>
</feature>
<comment type="caution">
    <text evidence="4">The sequence shown here is derived from an EMBL/GenBank/DDBJ whole genome shotgun (WGS) entry which is preliminary data.</text>
</comment>
<dbReference type="PROSITE" id="PS51462">
    <property type="entry name" value="NUDIX"/>
    <property type="match status" value="1"/>
</dbReference>
<dbReference type="Proteomes" id="UP001344632">
    <property type="component" value="Unassembled WGS sequence"/>
</dbReference>
<dbReference type="PANTHER" id="PTHR43046">
    <property type="entry name" value="GDP-MANNOSE MANNOSYL HYDROLASE"/>
    <property type="match status" value="1"/>
</dbReference>
<dbReference type="Pfam" id="PF12535">
    <property type="entry name" value="Nudix_N"/>
    <property type="match status" value="1"/>
</dbReference>
<protein>
    <submittedName>
        <fullName evidence="4">NUDIX hydrolase</fullName>
    </submittedName>
</protein>
<gene>
    <name evidence="4" type="ORF">P4H66_01675</name>
</gene>
<dbReference type="EMBL" id="JARLKZ010000002">
    <property type="protein sequence ID" value="MEC0238582.1"/>
    <property type="molecule type" value="Genomic_DNA"/>
</dbReference>
<dbReference type="SUPFAM" id="SSF55811">
    <property type="entry name" value="Nudix"/>
    <property type="match status" value="1"/>
</dbReference>
<dbReference type="RefSeq" id="WP_326085291.1">
    <property type="nucleotide sequence ID" value="NZ_JARLKZ010000002.1"/>
</dbReference>
<accession>A0ABU6GK81</accession>
<comment type="cofactor">
    <cofactor evidence="1">
        <name>Mg(2+)</name>
        <dbReference type="ChEBI" id="CHEBI:18420"/>
    </cofactor>
</comment>
<dbReference type="Gene3D" id="6.10.250.1120">
    <property type="match status" value="1"/>
</dbReference>
<dbReference type="InterPro" id="IPR000086">
    <property type="entry name" value="NUDIX_hydrolase_dom"/>
</dbReference>
<dbReference type="InterPro" id="IPR015797">
    <property type="entry name" value="NUDIX_hydrolase-like_dom_sf"/>
</dbReference>
<dbReference type="CDD" id="cd04672">
    <property type="entry name" value="NUDIX_CDP-Chase_like"/>
    <property type="match status" value="1"/>
</dbReference>
<dbReference type="Pfam" id="PF00293">
    <property type="entry name" value="NUDIX"/>
    <property type="match status" value="1"/>
</dbReference>
<proteinExistence type="predicted"/>
<name>A0ABU6GK81_9BACL</name>